<dbReference type="EMBL" id="FNOP01000010">
    <property type="protein sequence ID" value="SDX01238.1"/>
    <property type="molecule type" value="Genomic_DNA"/>
</dbReference>
<dbReference type="GO" id="GO:0046857">
    <property type="term" value="F:oxidoreductase activity, acting on other nitrogenous compounds as donors, with NAD or NADP as acceptor"/>
    <property type="evidence" value="ECO:0007669"/>
    <property type="project" value="TreeGrafter"/>
</dbReference>
<dbReference type="AlphaFoldDB" id="A0A1H2Y8U5"/>
<dbReference type="PANTHER" id="PTHR23026">
    <property type="entry name" value="NADPH NITROREDUCTASE"/>
    <property type="match status" value="1"/>
</dbReference>
<evidence type="ECO:0000313" key="4">
    <source>
        <dbReference type="Proteomes" id="UP000182379"/>
    </source>
</evidence>
<sequence length="176" mass="19381">MNNEVLEAMQMRRSIRSFKPDPVPEADLREIVKAGLYAASGRGSQDTIILAITNPAMVKRLSRLNCEIGGWAPDFDPFYGAPAVLVVLAEKERPTAVYDGSLVMGNLMLAAHSLGLGSCWIHRAKEEFDRPEGKALLKTLGITGEYEGIGHCVVGYVEGDIPVAPLRKDHRVYWMK</sequence>
<dbReference type="CDD" id="cd02136">
    <property type="entry name" value="PnbA_NfnB-like"/>
    <property type="match status" value="1"/>
</dbReference>
<organism evidence="3 4">
    <name type="scientific">Acidaminococcus fermentans</name>
    <dbReference type="NCBI Taxonomy" id="905"/>
    <lineage>
        <taxon>Bacteria</taxon>
        <taxon>Bacillati</taxon>
        <taxon>Bacillota</taxon>
        <taxon>Negativicutes</taxon>
        <taxon>Acidaminococcales</taxon>
        <taxon>Acidaminococcaceae</taxon>
        <taxon>Acidaminococcus</taxon>
    </lineage>
</organism>
<comment type="caution">
    <text evidence="3">The sequence shown here is derived from an EMBL/GenBank/DDBJ whole genome shotgun (WGS) entry which is preliminary data.</text>
</comment>
<dbReference type="InterPro" id="IPR029479">
    <property type="entry name" value="Nitroreductase"/>
</dbReference>
<evidence type="ECO:0000259" key="2">
    <source>
        <dbReference type="Pfam" id="PF00881"/>
    </source>
</evidence>
<proteinExistence type="predicted"/>
<dbReference type="GO" id="GO:0005829">
    <property type="term" value="C:cytosol"/>
    <property type="evidence" value="ECO:0007669"/>
    <property type="project" value="TreeGrafter"/>
</dbReference>
<accession>A0A1H2Y8U5</accession>
<dbReference type="Gene3D" id="3.40.109.10">
    <property type="entry name" value="NADH Oxidase"/>
    <property type="match status" value="1"/>
</dbReference>
<feature type="domain" description="Nitroreductase" evidence="2">
    <location>
        <begin position="77"/>
        <end position="156"/>
    </location>
</feature>
<evidence type="ECO:0000313" key="3">
    <source>
        <dbReference type="EMBL" id="SDX01238.1"/>
    </source>
</evidence>
<keyword evidence="1" id="KW-0520">NAD</keyword>
<dbReference type="Proteomes" id="UP000182379">
    <property type="component" value="Unassembled WGS sequence"/>
</dbReference>
<gene>
    <name evidence="3" type="ORF">SAMN05216495_11085</name>
</gene>
<dbReference type="InterPro" id="IPR050627">
    <property type="entry name" value="Nitroreductase/BluB"/>
</dbReference>
<dbReference type="RefSeq" id="WP_074706599.1">
    <property type="nucleotide sequence ID" value="NZ_CALAKB010000002.1"/>
</dbReference>
<feature type="domain" description="Nitroreductase" evidence="2">
    <location>
        <begin position="11"/>
        <end position="62"/>
    </location>
</feature>
<dbReference type="GO" id="GO:0046256">
    <property type="term" value="P:2,4,6-trinitrotoluene catabolic process"/>
    <property type="evidence" value="ECO:0007669"/>
    <property type="project" value="TreeGrafter"/>
</dbReference>
<name>A0A1H2Y8U5_ACIFE</name>
<reference evidence="3 4" key="1">
    <citation type="submission" date="2016-10" db="EMBL/GenBank/DDBJ databases">
        <authorList>
            <person name="Varghese N."/>
            <person name="Submissions S."/>
        </authorList>
    </citation>
    <scope>NUCLEOTIDE SEQUENCE [LARGE SCALE GENOMIC DNA]</scope>
    <source>
        <strain evidence="3 4">WCC6</strain>
    </source>
</reference>
<dbReference type="InterPro" id="IPR000415">
    <property type="entry name" value="Nitroreductase-like"/>
</dbReference>
<dbReference type="PANTHER" id="PTHR23026:SF125">
    <property type="entry name" value="OXYGEN-INSENSITIVE NAD(P)H NITROREDUCTASE"/>
    <property type="match status" value="1"/>
</dbReference>
<dbReference type="Pfam" id="PF00881">
    <property type="entry name" value="Nitroreductase"/>
    <property type="match status" value="2"/>
</dbReference>
<protein>
    <recommendedName>
        <fullName evidence="2">Nitroreductase domain-containing protein</fullName>
    </recommendedName>
</protein>
<evidence type="ECO:0000256" key="1">
    <source>
        <dbReference type="ARBA" id="ARBA00023027"/>
    </source>
</evidence>
<dbReference type="SUPFAM" id="SSF55469">
    <property type="entry name" value="FMN-dependent nitroreductase-like"/>
    <property type="match status" value="1"/>
</dbReference>